<sequence length="411" mass="47193">MRSIFLALGIGFKSLFQIIFYPIFWLVFLLIMIQYRKQGKIEKKILGIERNSAFARALQATFYGIIGGFLGSILMIGLGIPIGQEGLMYLLPIALLLYIINPRYLCFSYAGGLLSLFYLIFGFPKINVEGLMALVAILHFIESFLIYIDGNTDSMPIIIDKGDNLHIGGYHLQRTWPIPIIIITILTSSELAPMAQIEMPKWWPLLKSFKYQDLRDITFSMFSVVAILGYGDIALTQLPKEKVKKSAFRLFLYSIFLLLLSILASKIRIFQWIVALFGPMMHEFIILMGRKEEKKGNPLFILPPQGIRVLEVLQGSAAEKMKIQRGDILYTINDIPVNTKEELMKALDQWPTFVWIQGENCMGEKYTRELKAFPYGLRTLGIIVFPQYSEISYVMQEKESIFERFLNRSKK</sequence>
<dbReference type="Proteomes" id="UP000196365">
    <property type="component" value="Unassembled WGS sequence"/>
</dbReference>
<dbReference type="AlphaFoldDB" id="A0A1T4NQL8"/>
<proteinExistence type="predicted"/>
<feature type="transmembrane region" description="Helical" evidence="1">
    <location>
        <begin position="107"/>
        <end position="124"/>
    </location>
</feature>
<name>A0A1T4NQL8_9FIRM</name>
<evidence type="ECO:0000313" key="3">
    <source>
        <dbReference type="Proteomes" id="UP000196365"/>
    </source>
</evidence>
<protein>
    <recommendedName>
        <fullName evidence="4">PDZ domain-containing protein</fullName>
    </recommendedName>
</protein>
<dbReference type="Gene3D" id="2.30.42.10">
    <property type="match status" value="1"/>
</dbReference>
<feature type="transmembrane region" description="Helical" evidence="1">
    <location>
        <begin position="247"/>
        <end position="263"/>
    </location>
</feature>
<dbReference type="OrthoDB" id="198399at2"/>
<gene>
    <name evidence="2" type="ORF">SAMN02745973_01769</name>
</gene>
<evidence type="ECO:0008006" key="4">
    <source>
        <dbReference type="Google" id="ProtNLM"/>
    </source>
</evidence>
<accession>A0A1T4NQL8</accession>
<keyword evidence="1" id="KW-0812">Transmembrane</keyword>
<keyword evidence="3" id="KW-1185">Reference proteome</keyword>
<evidence type="ECO:0000256" key="1">
    <source>
        <dbReference type="SAM" id="Phobius"/>
    </source>
</evidence>
<dbReference type="EMBL" id="FUWV01000012">
    <property type="protein sequence ID" value="SJZ81492.1"/>
    <property type="molecule type" value="Genomic_DNA"/>
</dbReference>
<keyword evidence="1" id="KW-0472">Membrane</keyword>
<feature type="transmembrane region" description="Helical" evidence="1">
    <location>
        <begin position="15"/>
        <end position="33"/>
    </location>
</feature>
<organism evidence="2 3">
    <name type="scientific">Garciella nitratireducens DSM 15102</name>
    <dbReference type="NCBI Taxonomy" id="1121911"/>
    <lineage>
        <taxon>Bacteria</taxon>
        <taxon>Bacillati</taxon>
        <taxon>Bacillota</taxon>
        <taxon>Clostridia</taxon>
        <taxon>Eubacteriales</taxon>
        <taxon>Eubacteriaceae</taxon>
        <taxon>Garciella</taxon>
    </lineage>
</organism>
<feature type="transmembrane region" description="Helical" evidence="1">
    <location>
        <begin position="54"/>
        <end position="76"/>
    </location>
</feature>
<reference evidence="2 3" key="1">
    <citation type="submission" date="2017-02" db="EMBL/GenBank/DDBJ databases">
        <authorList>
            <person name="Peterson S.W."/>
        </authorList>
    </citation>
    <scope>NUCLEOTIDE SEQUENCE [LARGE SCALE GENOMIC DNA]</scope>
    <source>
        <strain evidence="2 3">DSM 15102</strain>
    </source>
</reference>
<evidence type="ECO:0000313" key="2">
    <source>
        <dbReference type="EMBL" id="SJZ81492.1"/>
    </source>
</evidence>
<dbReference type="SUPFAM" id="SSF50156">
    <property type="entry name" value="PDZ domain-like"/>
    <property type="match status" value="1"/>
</dbReference>
<keyword evidence="1" id="KW-1133">Transmembrane helix</keyword>
<dbReference type="RefSeq" id="WP_087679149.1">
    <property type="nucleotide sequence ID" value="NZ_FUWV01000012.1"/>
</dbReference>
<feature type="transmembrane region" description="Helical" evidence="1">
    <location>
        <begin position="130"/>
        <end position="148"/>
    </location>
</feature>
<dbReference type="InterPro" id="IPR036034">
    <property type="entry name" value="PDZ_sf"/>
</dbReference>
<feature type="transmembrane region" description="Helical" evidence="1">
    <location>
        <begin position="217"/>
        <end position="235"/>
    </location>
</feature>